<reference evidence="3" key="1">
    <citation type="submission" date="2021-01" db="EMBL/GenBank/DDBJ databases">
        <authorList>
            <person name="Corre E."/>
            <person name="Pelletier E."/>
            <person name="Niang G."/>
            <person name="Scheremetjew M."/>
            <person name="Finn R."/>
            <person name="Kale V."/>
            <person name="Holt S."/>
            <person name="Cochrane G."/>
            <person name="Meng A."/>
            <person name="Brown T."/>
            <person name="Cohen L."/>
        </authorList>
    </citation>
    <scope>NUCLEOTIDE SEQUENCE</scope>
    <source>
        <strain evidence="3">CCMP1510</strain>
    </source>
</reference>
<dbReference type="AlphaFoldDB" id="A0A7S3JVV0"/>
<protein>
    <submittedName>
        <fullName evidence="3">Uncharacterized protein</fullName>
    </submittedName>
</protein>
<feature type="signal peptide" evidence="2">
    <location>
        <begin position="1"/>
        <end position="18"/>
    </location>
</feature>
<sequence length="431" mass="49588">MKFFLWLILSLLTKDIVSEGFTAYPKVTEMKSPFGPIRLEDLDKKESGWAFRYKRLVIQRIQTIFNQNTSDVNNKDSFQKNERRRVVKKKFEKLYCMGNQKSSTTTFAHAASWLGYRETVGSTYMARQINYPSYARNFYQDGYIPENQRKKLEHVFQKGNLFEDDPYFVLYRLANNFFLSRQMHVGYVLTIRNCKSLAESSAAFNNPASGVGGNSDIWNHDHCLRHYRRCHVHLLDVFLFLKERTQSLQDFLFLDMDSAKLDGGKQLFLDLVDFAFLGSSATIYSSSSLAQDIRNEHIARLPIDLLNAREHILQQHQALPHSNSRSKRSKERTFCPSDLLNKEAQRFLSGSIIANLSAAPPNHGQCRKQPTLKGCKEMQHQISSARTQGRPAPQRKRTTPTVPAHRRRGNNQRQPSYPSRVASSATANPLL</sequence>
<evidence type="ECO:0000256" key="1">
    <source>
        <dbReference type="SAM" id="MobiDB-lite"/>
    </source>
</evidence>
<organism evidence="3">
    <name type="scientific">Aureoumbra lagunensis</name>
    <dbReference type="NCBI Taxonomy" id="44058"/>
    <lineage>
        <taxon>Eukaryota</taxon>
        <taxon>Sar</taxon>
        <taxon>Stramenopiles</taxon>
        <taxon>Ochrophyta</taxon>
        <taxon>Pelagophyceae</taxon>
        <taxon>Pelagomonadales</taxon>
        <taxon>Aureoumbra</taxon>
    </lineage>
</organism>
<feature type="compositionally biased region" description="Basic residues" evidence="1">
    <location>
        <begin position="393"/>
        <end position="410"/>
    </location>
</feature>
<evidence type="ECO:0000313" key="3">
    <source>
        <dbReference type="EMBL" id="CAE0364809.1"/>
    </source>
</evidence>
<proteinExistence type="predicted"/>
<evidence type="ECO:0000256" key="2">
    <source>
        <dbReference type="SAM" id="SignalP"/>
    </source>
</evidence>
<feature type="chain" id="PRO_5031146114" evidence="2">
    <location>
        <begin position="19"/>
        <end position="431"/>
    </location>
</feature>
<gene>
    <name evidence="3" type="ORF">ALAG00032_LOCUS5551</name>
</gene>
<keyword evidence="2" id="KW-0732">Signal</keyword>
<name>A0A7S3JVV0_9STRA</name>
<dbReference type="EMBL" id="HBIJ01007880">
    <property type="protein sequence ID" value="CAE0364809.1"/>
    <property type="molecule type" value="Transcribed_RNA"/>
</dbReference>
<accession>A0A7S3JVV0</accession>
<feature type="compositionally biased region" description="Polar residues" evidence="1">
    <location>
        <begin position="411"/>
        <end position="431"/>
    </location>
</feature>
<feature type="region of interest" description="Disordered" evidence="1">
    <location>
        <begin position="374"/>
        <end position="431"/>
    </location>
</feature>